<dbReference type="Gene3D" id="1.20.1280.140">
    <property type="match status" value="1"/>
</dbReference>
<evidence type="ECO:0000313" key="2">
    <source>
        <dbReference type="EMBL" id="KAH8690522.1"/>
    </source>
</evidence>
<keyword evidence="1" id="KW-0732">Signal</keyword>
<keyword evidence="3" id="KW-1185">Reference proteome</keyword>
<comment type="caution">
    <text evidence="2">The sequence shown here is derived from an EMBL/GenBank/DDBJ whole genome shotgun (WGS) entry which is preliminary data.</text>
</comment>
<feature type="signal peptide" evidence="1">
    <location>
        <begin position="1"/>
        <end position="22"/>
    </location>
</feature>
<evidence type="ECO:0000313" key="3">
    <source>
        <dbReference type="Proteomes" id="UP001201262"/>
    </source>
</evidence>
<dbReference type="InterPro" id="IPR021054">
    <property type="entry name" value="Cell_wall_mannoprotein_1"/>
</dbReference>
<dbReference type="GO" id="GO:0005576">
    <property type="term" value="C:extracellular region"/>
    <property type="evidence" value="ECO:0007669"/>
    <property type="project" value="TreeGrafter"/>
</dbReference>
<dbReference type="PANTHER" id="PTHR38123:SF4">
    <property type="entry name" value="CELL WALL GALACTOMANNOPROTEIN, PUTATIVE (AFU_ORTHOLOGUE AFUA_4G00870)-RELATED"/>
    <property type="match status" value="1"/>
</dbReference>
<dbReference type="PANTHER" id="PTHR38123">
    <property type="entry name" value="CELL WALL SERINE-THREONINE-RICH GALACTOMANNOPROTEIN MP1 (AFU_ORTHOLOGUE AFUA_4G03240)"/>
    <property type="match status" value="1"/>
</dbReference>
<dbReference type="AlphaFoldDB" id="A0AAD4KF44"/>
<accession>A0AAD4KF44</accession>
<reference evidence="2" key="1">
    <citation type="submission" date="2021-12" db="EMBL/GenBank/DDBJ databases">
        <title>Convergent genome expansion in fungi linked to evolution of root-endophyte symbiosis.</title>
        <authorList>
            <consortium name="DOE Joint Genome Institute"/>
            <person name="Ke Y.-H."/>
            <person name="Bonito G."/>
            <person name="Liao H.-L."/>
            <person name="Looney B."/>
            <person name="Rojas-Flechas A."/>
            <person name="Nash J."/>
            <person name="Hameed K."/>
            <person name="Schadt C."/>
            <person name="Martin F."/>
            <person name="Crous P.W."/>
            <person name="Miettinen O."/>
            <person name="Magnuson J.K."/>
            <person name="Labbe J."/>
            <person name="Jacobson D."/>
            <person name="Doktycz M.J."/>
            <person name="Veneault-Fourrey C."/>
            <person name="Kuo A."/>
            <person name="Mondo S."/>
            <person name="Calhoun S."/>
            <person name="Riley R."/>
            <person name="Ohm R."/>
            <person name="LaButti K."/>
            <person name="Andreopoulos B."/>
            <person name="Pangilinan J."/>
            <person name="Nolan M."/>
            <person name="Tritt A."/>
            <person name="Clum A."/>
            <person name="Lipzen A."/>
            <person name="Daum C."/>
            <person name="Barry K."/>
            <person name="Grigoriev I.V."/>
            <person name="Vilgalys R."/>
        </authorList>
    </citation>
    <scope>NUCLEOTIDE SEQUENCE</scope>
    <source>
        <strain evidence="2">PMI_201</strain>
    </source>
</reference>
<sequence length="185" mass="19555">MYSVKNVFLFSLALSLPTHGFCKRDEASSVISGIQKISDAVITLNKTVSSYPGGIEGTITALDILGDSFSLEHAITSTTSDAKQSANFTDTESQSIAQAFVNLVPTIQSSLTTIEGKKSEFQHGLLGLASLDWVVEDLLKTLKSDSDALSTAVIAKLTSTWAGVAPLVVSQIDAAFETAITTYST</sequence>
<protein>
    <submittedName>
        <fullName evidence="2">Antigenic cell wall galactomannoprotein</fullName>
    </submittedName>
</protein>
<organism evidence="2 3">
    <name type="scientific">Talaromyces proteolyticus</name>
    <dbReference type="NCBI Taxonomy" id="1131652"/>
    <lineage>
        <taxon>Eukaryota</taxon>
        <taxon>Fungi</taxon>
        <taxon>Dikarya</taxon>
        <taxon>Ascomycota</taxon>
        <taxon>Pezizomycotina</taxon>
        <taxon>Eurotiomycetes</taxon>
        <taxon>Eurotiomycetidae</taxon>
        <taxon>Eurotiales</taxon>
        <taxon>Trichocomaceae</taxon>
        <taxon>Talaromyces</taxon>
        <taxon>Talaromyces sect. Bacilispori</taxon>
    </lineage>
</organism>
<evidence type="ECO:0000256" key="1">
    <source>
        <dbReference type="SAM" id="SignalP"/>
    </source>
</evidence>
<dbReference type="RefSeq" id="XP_046066718.1">
    <property type="nucleotide sequence ID" value="XM_046221117.1"/>
</dbReference>
<feature type="chain" id="PRO_5042283491" evidence="1">
    <location>
        <begin position="23"/>
        <end position="185"/>
    </location>
</feature>
<dbReference type="Pfam" id="PF12296">
    <property type="entry name" value="HsbA"/>
    <property type="match status" value="1"/>
</dbReference>
<dbReference type="GeneID" id="70251404"/>
<name>A0AAD4KF44_9EURO</name>
<dbReference type="EMBL" id="JAJTJA010000013">
    <property type="protein sequence ID" value="KAH8690522.1"/>
    <property type="molecule type" value="Genomic_DNA"/>
</dbReference>
<proteinExistence type="predicted"/>
<gene>
    <name evidence="2" type="ORF">BGW36DRAFT_432322</name>
</gene>
<dbReference type="Proteomes" id="UP001201262">
    <property type="component" value="Unassembled WGS sequence"/>
</dbReference>